<dbReference type="HOGENOM" id="CLU_924640_0_0_1"/>
<dbReference type="Proteomes" id="UP000030151">
    <property type="component" value="Unassembled WGS sequence"/>
</dbReference>
<reference evidence="1 2" key="1">
    <citation type="submission" date="2014-02" db="EMBL/GenBank/DDBJ databases">
        <title>The genome sequence of the entomopathogenic fungus Metarhizium robertsii ARSEF 2575.</title>
        <authorList>
            <person name="Giuliano Garisto Donzelli B."/>
            <person name="Roe B.A."/>
            <person name="Macmil S.L."/>
            <person name="Krasnoff S.B."/>
            <person name="Gibson D.M."/>
        </authorList>
    </citation>
    <scope>NUCLEOTIDE SEQUENCE [LARGE SCALE GENOMIC DNA]</scope>
    <source>
        <strain evidence="1 2">ARSEF 2575</strain>
    </source>
</reference>
<dbReference type="eggNOG" id="ENOG502T51D">
    <property type="taxonomic scope" value="Eukaryota"/>
</dbReference>
<dbReference type="Gene3D" id="3.90.79.10">
    <property type="entry name" value="Nucleoside Triphosphate Pyrophosphohydrolase"/>
    <property type="match status" value="1"/>
</dbReference>
<sequence length="318" mass="36093">MDTTNNQQSTPPTTSITMIQSKKGPIFGEIQYNEEQYALTQKQKHLFYRDNGQIILRDSEELKKYPVHPDYKHVRTGVSTLIMDTLGWFLFDLRKQSHGSGTISLYGGHMEIDDDTLATVEKEVDEESGLQVKCRTSLGTSRDNFASDIKGRREYLTNVMAVEPVSPDATPEICEPNKSCGHLKLSPRMVRVIMQHAERAYFAVIRNLLGVRPAMFRDFALHHATSLEDPDMGEGSVKKELDSDITTMHEVLDQMRALLKAQKNQFPEDHWKQLQSHVAAIEEAIPKMETTLREIMATGKTDNVQTVKDFYEGKGKGF</sequence>
<dbReference type="GO" id="GO:0035539">
    <property type="term" value="F:8-oxo-7,8-dihydrodeoxyguanosine triphosphate pyrophosphatase activity"/>
    <property type="evidence" value="ECO:0007669"/>
    <property type="project" value="TreeGrafter"/>
</dbReference>
<gene>
    <name evidence="1" type="ORF">X797_009947</name>
</gene>
<evidence type="ECO:0000313" key="1">
    <source>
        <dbReference type="EMBL" id="EXU97028.1"/>
    </source>
</evidence>
<accession>A0A0A1UNX7</accession>
<dbReference type="GO" id="GO:0005829">
    <property type="term" value="C:cytosol"/>
    <property type="evidence" value="ECO:0007669"/>
    <property type="project" value="TreeGrafter"/>
</dbReference>
<dbReference type="PANTHER" id="PTHR16099">
    <property type="entry name" value="8-OXO-DGTP DIPHOSPHATES NUDT15"/>
    <property type="match status" value="1"/>
</dbReference>
<dbReference type="SUPFAM" id="SSF55811">
    <property type="entry name" value="Nudix"/>
    <property type="match status" value="1"/>
</dbReference>
<name>A0A0A1UNX7_9HYPO</name>
<dbReference type="PANTHER" id="PTHR16099:SF5">
    <property type="entry name" value="NUCLEOTIDE TRIPHOSPHATE DIPHOSPHATASE NUDT15"/>
    <property type="match status" value="1"/>
</dbReference>
<dbReference type="EMBL" id="JELW01000042">
    <property type="protein sequence ID" value="EXU97028.1"/>
    <property type="molecule type" value="Genomic_DNA"/>
</dbReference>
<dbReference type="GO" id="GO:0006203">
    <property type="term" value="P:dGTP catabolic process"/>
    <property type="evidence" value="ECO:0007669"/>
    <property type="project" value="TreeGrafter"/>
</dbReference>
<dbReference type="OrthoDB" id="447842at2759"/>
<comment type="caution">
    <text evidence="1">The sequence shown here is derived from an EMBL/GenBank/DDBJ whole genome shotgun (WGS) entry which is preliminary data.</text>
</comment>
<dbReference type="InterPro" id="IPR015797">
    <property type="entry name" value="NUDIX_hydrolase-like_dom_sf"/>
</dbReference>
<organism evidence="1 2">
    <name type="scientific">Metarhizium robertsii</name>
    <dbReference type="NCBI Taxonomy" id="568076"/>
    <lineage>
        <taxon>Eukaryota</taxon>
        <taxon>Fungi</taxon>
        <taxon>Dikarya</taxon>
        <taxon>Ascomycota</taxon>
        <taxon>Pezizomycotina</taxon>
        <taxon>Sordariomycetes</taxon>
        <taxon>Hypocreomycetidae</taxon>
        <taxon>Hypocreales</taxon>
        <taxon>Clavicipitaceae</taxon>
        <taxon>Metarhizium</taxon>
    </lineage>
</organism>
<proteinExistence type="predicted"/>
<evidence type="ECO:0000313" key="2">
    <source>
        <dbReference type="Proteomes" id="UP000030151"/>
    </source>
</evidence>
<protein>
    <submittedName>
        <fullName evidence="1">NUDIX domain protein</fullName>
    </submittedName>
</protein>
<dbReference type="AlphaFoldDB" id="A0A0A1UNX7"/>